<name>A0A8R1DPF2_CAEJA</name>
<organism evidence="2 3">
    <name type="scientific">Caenorhabditis japonica</name>
    <dbReference type="NCBI Taxonomy" id="281687"/>
    <lineage>
        <taxon>Eukaryota</taxon>
        <taxon>Metazoa</taxon>
        <taxon>Ecdysozoa</taxon>
        <taxon>Nematoda</taxon>
        <taxon>Chromadorea</taxon>
        <taxon>Rhabditida</taxon>
        <taxon>Rhabditina</taxon>
        <taxon>Rhabditomorpha</taxon>
        <taxon>Rhabditoidea</taxon>
        <taxon>Rhabditidae</taxon>
        <taxon>Peloderinae</taxon>
        <taxon>Caenorhabditis</taxon>
    </lineage>
</organism>
<keyword evidence="3" id="KW-1185">Reference proteome</keyword>
<feature type="region of interest" description="Disordered" evidence="1">
    <location>
        <begin position="1"/>
        <end position="29"/>
    </location>
</feature>
<protein>
    <submittedName>
        <fullName evidence="2">Uncharacterized protein</fullName>
    </submittedName>
</protein>
<reference evidence="2" key="2">
    <citation type="submission" date="2022-06" db="UniProtKB">
        <authorList>
            <consortium name="EnsemblMetazoa"/>
        </authorList>
    </citation>
    <scope>IDENTIFICATION</scope>
    <source>
        <strain evidence="2">DF5081</strain>
    </source>
</reference>
<feature type="region of interest" description="Disordered" evidence="1">
    <location>
        <begin position="125"/>
        <end position="151"/>
    </location>
</feature>
<dbReference type="EnsemblMetazoa" id="CJA08405.1">
    <property type="protein sequence ID" value="CJA08405.1"/>
    <property type="gene ID" value="WBGene00127609"/>
</dbReference>
<evidence type="ECO:0000313" key="3">
    <source>
        <dbReference type="Proteomes" id="UP000005237"/>
    </source>
</evidence>
<evidence type="ECO:0000256" key="1">
    <source>
        <dbReference type="SAM" id="MobiDB-lite"/>
    </source>
</evidence>
<evidence type="ECO:0000313" key="2">
    <source>
        <dbReference type="EnsemblMetazoa" id="CJA08405.1"/>
    </source>
</evidence>
<dbReference type="AlphaFoldDB" id="A0A8R1DPF2"/>
<sequence length="151" mass="17151">MKYEKASSSSTSSISAEESPDDMQILSEEGSGYEKIDSSGFYNLSYYSFEDPQFSANIVIDQPNVSSVSTGMMESSQNFQTFDYPVFKKYGYYLNGIYYSMAKKGQTRLRHSCLVRRGEPQLKTITEEPEIKQEKPVVPLKKEKEKNINSG</sequence>
<dbReference type="Proteomes" id="UP000005237">
    <property type="component" value="Unassembled WGS sequence"/>
</dbReference>
<feature type="compositionally biased region" description="Low complexity" evidence="1">
    <location>
        <begin position="1"/>
        <end position="17"/>
    </location>
</feature>
<accession>A0A8R1DPF2</accession>
<reference evidence="3" key="1">
    <citation type="submission" date="2010-08" db="EMBL/GenBank/DDBJ databases">
        <authorList>
            <consortium name="Caenorhabditis japonica Sequencing Consortium"/>
            <person name="Wilson R.K."/>
        </authorList>
    </citation>
    <scope>NUCLEOTIDE SEQUENCE [LARGE SCALE GENOMIC DNA]</scope>
    <source>
        <strain evidence="3">DF5081</strain>
    </source>
</reference>
<proteinExistence type="predicted"/>
<dbReference type="OMA" id="LECPETN"/>